<evidence type="ECO:0000313" key="4">
    <source>
        <dbReference type="Proteomes" id="UP000290288"/>
    </source>
</evidence>
<feature type="compositionally biased region" description="Low complexity" evidence="1">
    <location>
        <begin position="497"/>
        <end position="536"/>
    </location>
</feature>
<name>A0A4Q2DQU7_9AGAR</name>
<feature type="domain" description="F-box" evidence="2">
    <location>
        <begin position="33"/>
        <end position="69"/>
    </location>
</feature>
<feature type="region of interest" description="Disordered" evidence="1">
    <location>
        <begin position="489"/>
        <end position="548"/>
    </location>
</feature>
<evidence type="ECO:0000259" key="2">
    <source>
        <dbReference type="PROSITE" id="PS50181"/>
    </source>
</evidence>
<sequence length="660" mass="72773">MTTRTSSHNRPSRRTRNGPLTSDAQDGRVSSQVKVLHDLPPEIIFLVFEYLPDEDLYRVAFCCRYFHHLALPVYLSRYGSGPNSGEFIFDNVMCEDVLKALHSALYRPRLNRLAVTFDFGSMLPSPWEAEPDQDHDDGSIVARISRLLDVADVDDVHLQLGDLSRQKARAEDRLSAGTGARSLEDDRLTLAIQHSGDRWVHIMNDFLFKAKCRSLTVDFVSFRYSTSNEFVEEAIIRNYYGYNTLYRVGRQHWLLKAAVAGASKLFGSKRPKLEKFQVHSEILFHPALINWTIGTLNLSSSSLTSLSFGQLNQISSHTWSLLLPCFSTPNLLDLSIGLCAIQTEDLYQFLARHPTIRHLHLGSYLPPPDSNSKAQASLSALSSRRYVMTSKHSDVGGKTFLPALRTLTGPPDYLVELLSSPHRPFPTLQTVCVWYRTKRATQFTLNALNHDLAPICLRLRSVPEVVLSISFEASGIDWVVGPPSGCSSAPNGSAPIAGSSNGAASVPAASPSSQQQWGSAFPSFSSAPATPTPQAQIDNGDPPPPPSVSFVSSCVTKLEFKANVYVLPPPVIFSLPKWLGAFTKVRELSVKTLASVGVPVSLGGRASRGEGNGPFEQQLSLNHKSIFLNAVSKHCPLIRKIEVDGKQEDVPNFRAIVRLK</sequence>
<dbReference type="Gene3D" id="1.20.1280.50">
    <property type="match status" value="1"/>
</dbReference>
<protein>
    <recommendedName>
        <fullName evidence="2">F-box domain-containing protein</fullName>
    </recommendedName>
</protein>
<dbReference type="AlphaFoldDB" id="A0A4Q2DQU7"/>
<feature type="region of interest" description="Disordered" evidence="1">
    <location>
        <begin position="1"/>
        <end position="27"/>
    </location>
</feature>
<dbReference type="Pfam" id="PF12937">
    <property type="entry name" value="F-box-like"/>
    <property type="match status" value="1"/>
</dbReference>
<gene>
    <name evidence="3" type="ORF">EST38_g4047</name>
</gene>
<reference evidence="3 4" key="1">
    <citation type="submission" date="2019-01" db="EMBL/GenBank/DDBJ databases">
        <title>Draft genome sequence of Psathyrella aberdarensis IHI B618.</title>
        <authorList>
            <person name="Buettner E."/>
            <person name="Kellner H."/>
        </authorList>
    </citation>
    <scope>NUCLEOTIDE SEQUENCE [LARGE SCALE GENOMIC DNA]</scope>
    <source>
        <strain evidence="3 4">IHI B618</strain>
    </source>
</reference>
<dbReference type="InterPro" id="IPR032675">
    <property type="entry name" value="LRR_dom_sf"/>
</dbReference>
<evidence type="ECO:0000256" key="1">
    <source>
        <dbReference type="SAM" id="MobiDB-lite"/>
    </source>
</evidence>
<dbReference type="InterPro" id="IPR036047">
    <property type="entry name" value="F-box-like_dom_sf"/>
</dbReference>
<dbReference type="PROSITE" id="PS50181">
    <property type="entry name" value="FBOX"/>
    <property type="match status" value="1"/>
</dbReference>
<evidence type="ECO:0000313" key="3">
    <source>
        <dbReference type="EMBL" id="RXW21821.1"/>
    </source>
</evidence>
<organism evidence="3 4">
    <name type="scientific">Candolleomyces aberdarensis</name>
    <dbReference type="NCBI Taxonomy" id="2316362"/>
    <lineage>
        <taxon>Eukaryota</taxon>
        <taxon>Fungi</taxon>
        <taxon>Dikarya</taxon>
        <taxon>Basidiomycota</taxon>
        <taxon>Agaricomycotina</taxon>
        <taxon>Agaricomycetes</taxon>
        <taxon>Agaricomycetidae</taxon>
        <taxon>Agaricales</taxon>
        <taxon>Agaricineae</taxon>
        <taxon>Psathyrellaceae</taxon>
        <taxon>Candolleomyces</taxon>
    </lineage>
</organism>
<proteinExistence type="predicted"/>
<dbReference type="Proteomes" id="UP000290288">
    <property type="component" value="Unassembled WGS sequence"/>
</dbReference>
<accession>A0A4Q2DQU7</accession>
<dbReference type="CDD" id="cd09917">
    <property type="entry name" value="F-box_SF"/>
    <property type="match status" value="1"/>
</dbReference>
<dbReference type="EMBL" id="SDEE01000094">
    <property type="protein sequence ID" value="RXW21821.1"/>
    <property type="molecule type" value="Genomic_DNA"/>
</dbReference>
<dbReference type="OrthoDB" id="2635672at2759"/>
<comment type="caution">
    <text evidence="3">The sequence shown here is derived from an EMBL/GenBank/DDBJ whole genome shotgun (WGS) entry which is preliminary data.</text>
</comment>
<keyword evidence="4" id="KW-1185">Reference proteome</keyword>
<dbReference type="SUPFAM" id="SSF81383">
    <property type="entry name" value="F-box domain"/>
    <property type="match status" value="1"/>
</dbReference>
<dbReference type="Gene3D" id="3.80.10.10">
    <property type="entry name" value="Ribonuclease Inhibitor"/>
    <property type="match status" value="1"/>
</dbReference>
<feature type="compositionally biased region" description="Polar residues" evidence="1">
    <location>
        <begin position="18"/>
        <end position="27"/>
    </location>
</feature>
<dbReference type="InterPro" id="IPR001810">
    <property type="entry name" value="F-box_dom"/>
</dbReference>